<evidence type="ECO:0000256" key="1">
    <source>
        <dbReference type="ARBA" id="ARBA00022448"/>
    </source>
</evidence>
<reference evidence="5 6" key="1">
    <citation type="submission" date="2019-08" db="EMBL/GenBank/DDBJ databases">
        <authorList>
            <person name="Chen S.-C."/>
            <person name="Lai M.-C."/>
            <person name="You Y.-T."/>
        </authorList>
    </citation>
    <scope>NUCLEOTIDE SEQUENCE [LARGE SCALE GENOMIC DNA]</scope>
    <source>
        <strain evidence="5 6">P2F9704a</strain>
    </source>
</reference>
<dbReference type="RefSeq" id="WP_255332304.1">
    <property type="nucleotide sequence ID" value="NZ_VOTZ01000008.1"/>
</dbReference>
<dbReference type="PANTHER" id="PTHR24220:SF86">
    <property type="entry name" value="ABC TRANSPORTER ABCH.1"/>
    <property type="match status" value="1"/>
</dbReference>
<feature type="domain" description="ABC transporter" evidence="4">
    <location>
        <begin position="2"/>
        <end position="222"/>
    </location>
</feature>
<accession>A0ABD4THD1</accession>
<dbReference type="InterPro" id="IPR017871">
    <property type="entry name" value="ABC_transporter-like_CS"/>
</dbReference>
<evidence type="ECO:0000256" key="2">
    <source>
        <dbReference type="ARBA" id="ARBA00022741"/>
    </source>
</evidence>
<keyword evidence="1" id="KW-0813">Transport</keyword>
<evidence type="ECO:0000256" key="3">
    <source>
        <dbReference type="ARBA" id="ARBA00022840"/>
    </source>
</evidence>
<evidence type="ECO:0000313" key="6">
    <source>
        <dbReference type="Proteomes" id="UP001524383"/>
    </source>
</evidence>
<dbReference type="Gene3D" id="3.40.50.300">
    <property type="entry name" value="P-loop containing nucleotide triphosphate hydrolases"/>
    <property type="match status" value="1"/>
</dbReference>
<evidence type="ECO:0000259" key="4">
    <source>
        <dbReference type="PROSITE" id="PS50893"/>
    </source>
</evidence>
<keyword evidence="3 5" id="KW-0067">ATP-binding</keyword>
<dbReference type="InterPro" id="IPR003439">
    <property type="entry name" value="ABC_transporter-like_ATP-bd"/>
</dbReference>
<dbReference type="SMART" id="SM00382">
    <property type="entry name" value="AAA"/>
    <property type="match status" value="1"/>
</dbReference>
<dbReference type="GO" id="GO:0022857">
    <property type="term" value="F:transmembrane transporter activity"/>
    <property type="evidence" value="ECO:0007669"/>
    <property type="project" value="UniProtKB-ARBA"/>
</dbReference>
<dbReference type="PROSITE" id="PS50893">
    <property type="entry name" value="ABC_TRANSPORTER_2"/>
    <property type="match status" value="1"/>
</dbReference>
<keyword evidence="2" id="KW-0547">Nucleotide-binding</keyword>
<comment type="caution">
    <text evidence="5">The sequence shown here is derived from an EMBL/GenBank/DDBJ whole genome shotgun (WGS) entry which is preliminary data.</text>
</comment>
<dbReference type="GO" id="GO:0005524">
    <property type="term" value="F:ATP binding"/>
    <property type="evidence" value="ECO:0007669"/>
    <property type="project" value="UniProtKB-KW"/>
</dbReference>
<dbReference type="Pfam" id="PF00005">
    <property type="entry name" value="ABC_tran"/>
    <property type="match status" value="1"/>
</dbReference>
<sequence length="222" mass="24634">MIEVADLTKTYRMGDVLVHALNGVSVTIAEGEFIGITGASGSGKSTLLHMIGLLDLPTSGSVTISGEDVTSLSEYERTLFRLEWLGYVFQEYALMHDLTAFENVALPMMARGVPEDEIRDRVLHMLDQVGLRARADHLPKELSGGEQQRVAIARGLVNDPGILIADEPCANLDSENSKAVLDLFAEINRERGQTVLMVSHEEWHMPYFDRVIRLKDGKIVER</sequence>
<dbReference type="PROSITE" id="PS00211">
    <property type="entry name" value="ABC_TRANSPORTER_1"/>
    <property type="match status" value="1"/>
</dbReference>
<dbReference type="EMBL" id="VOTZ01000008">
    <property type="protein sequence ID" value="MCQ1538362.1"/>
    <property type="molecule type" value="Genomic_DNA"/>
</dbReference>
<dbReference type="InterPro" id="IPR027417">
    <property type="entry name" value="P-loop_NTPase"/>
</dbReference>
<proteinExistence type="predicted"/>
<dbReference type="PANTHER" id="PTHR24220">
    <property type="entry name" value="IMPORT ATP-BINDING PROTEIN"/>
    <property type="match status" value="1"/>
</dbReference>
<dbReference type="InterPro" id="IPR015854">
    <property type="entry name" value="ABC_transpr_LolD-like"/>
</dbReference>
<dbReference type="AlphaFoldDB" id="A0ABD4THD1"/>
<protein>
    <submittedName>
        <fullName evidence="5">ABC transporter ATP-binding protein</fullName>
    </submittedName>
</protein>
<dbReference type="InterPro" id="IPR017911">
    <property type="entry name" value="MacB-like_ATP-bd"/>
</dbReference>
<dbReference type="CDD" id="cd03255">
    <property type="entry name" value="ABC_MJ0796_LolCDE_FtsE"/>
    <property type="match status" value="1"/>
</dbReference>
<gene>
    <name evidence="5" type="ORF">FTO68_05075</name>
</gene>
<dbReference type="InterPro" id="IPR003593">
    <property type="entry name" value="AAA+_ATPase"/>
</dbReference>
<dbReference type="GO" id="GO:0098796">
    <property type="term" value="C:membrane protein complex"/>
    <property type="evidence" value="ECO:0007669"/>
    <property type="project" value="UniProtKB-ARBA"/>
</dbReference>
<dbReference type="SUPFAM" id="SSF52540">
    <property type="entry name" value="P-loop containing nucleoside triphosphate hydrolases"/>
    <property type="match status" value="1"/>
</dbReference>
<evidence type="ECO:0000313" key="5">
    <source>
        <dbReference type="EMBL" id="MCQ1538362.1"/>
    </source>
</evidence>
<dbReference type="Proteomes" id="UP001524383">
    <property type="component" value="Unassembled WGS sequence"/>
</dbReference>
<keyword evidence="6" id="KW-1185">Reference proteome</keyword>
<dbReference type="FunFam" id="3.40.50.300:FF:000032">
    <property type="entry name" value="Export ABC transporter ATP-binding protein"/>
    <property type="match status" value="1"/>
</dbReference>
<name>A0ABD4THD1_9EURY</name>
<organism evidence="5 6">
    <name type="scientific">Methanocalculus taiwanensis</name>
    <dbReference type="NCBI Taxonomy" id="106207"/>
    <lineage>
        <taxon>Archaea</taxon>
        <taxon>Methanobacteriati</taxon>
        <taxon>Methanobacteriota</taxon>
        <taxon>Stenosarchaea group</taxon>
        <taxon>Methanomicrobia</taxon>
        <taxon>Methanomicrobiales</taxon>
        <taxon>Methanocalculaceae</taxon>
        <taxon>Methanocalculus</taxon>
    </lineage>
</organism>